<dbReference type="STRING" id="1798374.A2Z33_05385"/>
<proteinExistence type="predicted"/>
<accession>A0A1F5YM89</accession>
<sequence length="74" mass="8387">MKRAKRILSKSKRSIIKALTFRFLVIITNGILVYLVTGKPDVTAGVVTVTAIANTTLYFFHERLWSHVNWGRPA</sequence>
<feature type="transmembrane region" description="Helical" evidence="1">
    <location>
        <begin position="20"/>
        <end position="36"/>
    </location>
</feature>
<dbReference type="EMBL" id="MFJD01000018">
    <property type="protein sequence ID" value="OGG01318.1"/>
    <property type="molecule type" value="Genomic_DNA"/>
</dbReference>
<dbReference type="Pfam" id="PF09834">
    <property type="entry name" value="DUF2061"/>
    <property type="match status" value="1"/>
</dbReference>
<evidence type="ECO:0000313" key="4">
    <source>
        <dbReference type="Proteomes" id="UP000178448"/>
    </source>
</evidence>
<dbReference type="Proteomes" id="UP000178448">
    <property type="component" value="Unassembled WGS sequence"/>
</dbReference>
<protein>
    <recommendedName>
        <fullName evidence="2">DUF2061 domain-containing protein</fullName>
    </recommendedName>
</protein>
<evidence type="ECO:0000256" key="1">
    <source>
        <dbReference type="SAM" id="Phobius"/>
    </source>
</evidence>
<feature type="transmembrane region" description="Helical" evidence="1">
    <location>
        <begin position="42"/>
        <end position="60"/>
    </location>
</feature>
<organism evidence="3 4">
    <name type="scientific">Candidatus Gottesmanbacteria bacterium RBG_16_52_11</name>
    <dbReference type="NCBI Taxonomy" id="1798374"/>
    <lineage>
        <taxon>Bacteria</taxon>
        <taxon>Candidatus Gottesmaniibacteriota</taxon>
    </lineage>
</organism>
<evidence type="ECO:0000313" key="3">
    <source>
        <dbReference type="EMBL" id="OGG01318.1"/>
    </source>
</evidence>
<keyword evidence="1" id="KW-0472">Membrane</keyword>
<evidence type="ECO:0000259" key="2">
    <source>
        <dbReference type="Pfam" id="PF09834"/>
    </source>
</evidence>
<keyword evidence="1" id="KW-0812">Transmembrane</keyword>
<name>A0A1F5YM89_9BACT</name>
<keyword evidence="1" id="KW-1133">Transmembrane helix</keyword>
<dbReference type="InterPro" id="IPR018638">
    <property type="entry name" value="DUF2061_membrane"/>
</dbReference>
<gene>
    <name evidence="3" type="ORF">A2Z33_05385</name>
</gene>
<reference evidence="3 4" key="1">
    <citation type="journal article" date="2016" name="Nat. Commun.">
        <title>Thousands of microbial genomes shed light on interconnected biogeochemical processes in an aquifer system.</title>
        <authorList>
            <person name="Anantharaman K."/>
            <person name="Brown C.T."/>
            <person name="Hug L.A."/>
            <person name="Sharon I."/>
            <person name="Castelle C.J."/>
            <person name="Probst A.J."/>
            <person name="Thomas B.C."/>
            <person name="Singh A."/>
            <person name="Wilkins M.J."/>
            <person name="Karaoz U."/>
            <person name="Brodie E.L."/>
            <person name="Williams K.H."/>
            <person name="Hubbard S.S."/>
            <person name="Banfield J.F."/>
        </authorList>
    </citation>
    <scope>NUCLEOTIDE SEQUENCE [LARGE SCALE GENOMIC DNA]</scope>
</reference>
<comment type="caution">
    <text evidence="3">The sequence shown here is derived from an EMBL/GenBank/DDBJ whole genome shotgun (WGS) entry which is preliminary data.</text>
</comment>
<feature type="domain" description="DUF2061" evidence="2">
    <location>
        <begin position="15"/>
        <end position="66"/>
    </location>
</feature>
<dbReference type="AlphaFoldDB" id="A0A1F5YM89"/>